<proteinExistence type="predicted"/>
<accession>A0A0B9H4J1</accession>
<protein>
    <submittedName>
        <fullName evidence="2">Uncharacterized protein</fullName>
    </submittedName>
</protein>
<feature type="signal peptide" evidence="1">
    <location>
        <begin position="1"/>
        <end position="24"/>
    </location>
</feature>
<gene>
    <name evidence="2" type="ORF">RJ45_10690</name>
</gene>
<reference evidence="2 3" key="1">
    <citation type="submission" date="2014-12" db="EMBL/GenBank/DDBJ databases">
        <title>Genome sequencing of Photobacterium gaetbulicola AD005a.</title>
        <authorList>
            <person name="Adrian T.G.S."/>
            <person name="Chan K.G."/>
        </authorList>
    </citation>
    <scope>NUCLEOTIDE SEQUENCE [LARGE SCALE GENOMIC DNA]</scope>
    <source>
        <strain evidence="2 3">AD005a</strain>
    </source>
</reference>
<sequence>MHLQKMFANIAIIMMLFVSVASRASVPQSPPMDSHGCSATTLMSPCCTPQASITTLASSTGEHCDTAATASPDNCCQDSQCHSGQVPLAILADELVVTAIEGLHYYQECEGFNRHHKKGIFRPPVIA</sequence>
<evidence type="ECO:0000256" key="1">
    <source>
        <dbReference type="SAM" id="SignalP"/>
    </source>
</evidence>
<dbReference type="RefSeq" id="WP_039461315.1">
    <property type="nucleotide sequence ID" value="NZ_JWLZ01000152.1"/>
</dbReference>
<dbReference type="AlphaFoldDB" id="A0A0B9H4J1"/>
<name>A0A0B9H4J1_9GAMM</name>
<evidence type="ECO:0000313" key="2">
    <source>
        <dbReference type="EMBL" id="KHT63797.1"/>
    </source>
</evidence>
<feature type="chain" id="PRO_5002141979" evidence="1">
    <location>
        <begin position="25"/>
        <end position="127"/>
    </location>
</feature>
<keyword evidence="1" id="KW-0732">Signal</keyword>
<organism evidence="2 3">
    <name type="scientific">Photobacterium gaetbulicola</name>
    <dbReference type="NCBI Taxonomy" id="1295392"/>
    <lineage>
        <taxon>Bacteria</taxon>
        <taxon>Pseudomonadati</taxon>
        <taxon>Pseudomonadota</taxon>
        <taxon>Gammaproteobacteria</taxon>
        <taxon>Vibrionales</taxon>
        <taxon>Vibrionaceae</taxon>
        <taxon>Photobacterium</taxon>
    </lineage>
</organism>
<comment type="caution">
    <text evidence="2">The sequence shown here is derived from an EMBL/GenBank/DDBJ whole genome shotgun (WGS) entry which is preliminary data.</text>
</comment>
<evidence type="ECO:0000313" key="3">
    <source>
        <dbReference type="Proteomes" id="UP000031278"/>
    </source>
</evidence>
<dbReference type="Proteomes" id="UP000031278">
    <property type="component" value="Unassembled WGS sequence"/>
</dbReference>
<dbReference type="EMBL" id="JWLZ01000152">
    <property type="protein sequence ID" value="KHT63797.1"/>
    <property type="molecule type" value="Genomic_DNA"/>
</dbReference>